<gene>
    <name evidence="12" type="primary">mraY</name>
    <name evidence="15" type="ORF">FXF49_03675</name>
</gene>
<evidence type="ECO:0000256" key="3">
    <source>
        <dbReference type="ARBA" id="ARBA00022618"/>
    </source>
</evidence>
<evidence type="ECO:0000256" key="4">
    <source>
        <dbReference type="ARBA" id="ARBA00022679"/>
    </source>
</evidence>
<comment type="caution">
    <text evidence="15">The sequence shown here is derived from an EMBL/GenBank/DDBJ whole genome shotgun (WGS) entry which is preliminary data.</text>
</comment>
<keyword evidence="8 12" id="KW-1133">Transmembrane helix</keyword>
<feature type="transmembrane region" description="Helical" evidence="12">
    <location>
        <begin position="339"/>
        <end position="358"/>
    </location>
</feature>
<dbReference type="PANTHER" id="PTHR22926">
    <property type="entry name" value="PHOSPHO-N-ACETYLMURAMOYL-PENTAPEPTIDE-TRANSFERASE"/>
    <property type="match status" value="1"/>
</dbReference>
<evidence type="ECO:0000256" key="2">
    <source>
        <dbReference type="ARBA" id="ARBA00005583"/>
    </source>
</evidence>
<dbReference type="UniPathway" id="UPA00219"/>
<comment type="pathway">
    <text evidence="12">Cell wall biogenesis; peptidoglycan biosynthesis.</text>
</comment>
<keyword evidence="3 12" id="KW-0132">Cell division</keyword>
<comment type="similarity">
    <text evidence="2 12">Belongs to the glycosyltransferase 4 family. MraY subfamily.</text>
</comment>
<evidence type="ECO:0000256" key="8">
    <source>
        <dbReference type="ARBA" id="ARBA00022989"/>
    </source>
</evidence>
<evidence type="ECO:0000256" key="11">
    <source>
        <dbReference type="ARBA" id="ARBA00023316"/>
    </source>
</evidence>
<feature type="binding site" evidence="14">
    <location>
        <position position="267"/>
    </location>
    <ligand>
        <name>Mg(2+)</name>
        <dbReference type="ChEBI" id="CHEBI:18420"/>
    </ligand>
</feature>
<dbReference type="HAMAP" id="MF_00038">
    <property type="entry name" value="MraY"/>
    <property type="match status" value="1"/>
</dbReference>
<dbReference type="NCBIfam" id="TIGR00445">
    <property type="entry name" value="mraY"/>
    <property type="match status" value="1"/>
</dbReference>
<feature type="transmembrane region" description="Helical" evidence="12">
    <location>
        <begin position="239"/>
        <end position="256"/>
    </location>
</feature>
<name>A0A5D0MQL6_FLESI</name>
<keyword evidence="11 12" id="KW-0961">Cell wall biogenesis/degradation</keyword>
<evidence type="ECO:0000256" key="7">
    <source>
        <dbReference type="ARBA" id="ARBA00022984"/>
    </source>
</evidence>
<evidence type="ECO:0000256" key="9">
    <source>
        <dbReference type="ARBA" id="ARBA00023136"/>
    </source>
</evidence>
<accession>A0A5D0MQL6</accession>
<dbReference type="PROSITE" id="PS01348">
    <property type="entry name" value="MRAY_2"/>
    <property type="match status" value="1"/>
</dbReference>
<protein>
    <recommendedName>
        <fullName evidence="12 13">Phospho-N-acetylmuramoyl-pentapeptide-transferase</fullName>
        <ecNumber evidence="12 13">2.7.8.13</ecNumber>
    </recommendedName>
    <alternativeName>
        <fullName evidence="12">UDP-MurNAc-pentapeptide phosphotransferase</fullName>
    </alternativeName>
</protein>
<evidence type="ECO:0000256" key="13">
    <source>
        <dbReference type="NCBIfam" id="TIGR00445"/>
    </source>
</evidence>
<dbReference type="GO" id="GO:0008360">
    <property type="term" value="P:regulation of cell shape"/>
    <property type="evidence" value="ECO:0007669"/>
    <property type="project" value="UniProtKB-KW"/>
</dbReference>
<dbReference type="CDD" id="cd06852">
    <property type="entry name" value="GT_MraY"/>
    <property type="match status" value="1"/>
</dbReference>
<keyword evidence="9 12" id="KW-0472">Membrane</keyword>
<dbReference type="GO" id="GO:0005886">
    <property type="term" value="C:plasma membrane"/>
    <property type="evidence" value="ECO:0007669"/>
    <property type="project" value="UniProtKB-SubCell"/>
</dbReference>
<comment type="catalytic activity">
    <reaction evidence="12">
        <text>UDP-N-acetyl-alpha-D-muramoyl-L-alanyl-gamma-D-glutamyl-meso-2,6-diaminopimeloyl-D-alanyl-D-alanine + di-trans,octa-cis-undecaprenyl phosphate = di-trans,octa-cis-undecaprenyl diphospho-N-acetyl-alpha-D-muramoyl-L-alanyl-D-glutamyl-meso-2,6-diaminopimeloyl-D-alanyl-D-alanine + UMP</text>
        <dbReference type="Rhea" id="RHEA:28386"/>
        <dbReference type="ChEBI" id="CHEBI:57865"/>
        <dbReference type="ChEBI" id="CHEBI:60392"/>
        <dbReference type="ChEBI" id="CHEBI:61386"/>
        <dbReference type="ChEBI" id="CHEBI:61387"/>
        <dbReference type="EC" id="2.7.8.13"/>
    </reaction>
</comment>
<evidence type="ECO:0000313" key="15">
    <source>
        <dbReference type="EMBL" id="TYB33981.1"/>
    </source>
</evidence>
<organism evidence="15 16">
    <name type="scientific">Flexistipes sinusarabici</name>
    <dbReference type="NCBI Taxonomy" id="2352"/>
    <lineage>
        <taxon>Bacteria</taxon>
        <taxon>Pseudomonadati</taxon>
        <taxon>Deferribacterota</taxon>
        <taxon>Deferribacteres</taxon>
        <taxon>Deferribacterales</taxon>
        <taxon>Flexistipitaceae</taxon>
        <taxon>Flexistipes</taxon>
    </lineage>
</organism>
<dbReference type="AlphaFoldDB" id="A0A5D0MQL6"/>
<evidence type="ECO:0000256" key="5">
    <source>
        <dbReference type="ARBA" id="ARBA00022692"/>
    </source>
</evidence>
<proteinExistence type="inferred from homology"/>
<dbReference type="GO" id="GO:0051992">
    <property type="term" value="F:UDP-N-acetylmuramoyl-L-alanyl-D-glutamyl-meso-2,6-diaminopimelyl-D-alanyl-D-alanine:undecaprenyl-phosphate transferase activity"/>
    <property type="evidence" value="ECO:0007669"/>
    <property type="project" value="RHEA"/>
</dbReference>
<keyword evidence="12 14" id="KW-0479">Metal-binding</keyword>
<keyword evidence="6 12" id="KW-0133">Cell shape</keyword>
<dbReference type="RefSeq" id="WP_303700552.1">
    <property type="nucleotide sequence ID" value="NZ_VSIV01000084.1"/>
</dbReference>
<evidence type="ECO:0000256" key="10">
    <source>
        <dbReference type="ARBA" id="ARBA00023306"/>
    </source>
</evidence>
<dbReference type="GO" id="GO:0008963">
    <property type="term" value="F:phospho-N-acetylmuramoyl-pentapeptide-transferase activity"/>
    <property type="evidence" value="ECO:0007669"/>
    <property type="project" value="UniProtKB-UniRule"/>
</dbReference>
<evidence type="ECO:0000256" key="6">
    <source>
        <dbReference type="ARBA" id="ARBA00022960"/>
    </source>
</evidence>
<dbReference type="GO" id="GO:0051301">
    <property type="term" value="P:cell division"/>
    <property type="evidence" value="ECO:0007669"/>
    <property type="project" value="UniProtKB-KW"/>
</dbReference>
<dbReference type="EMBL" id="VSIV01000084">
    <property type="protein sequence ID" value="TYB33981.1"/>
    <property type="molecule type" value="Genomic_DNA"/>
</dbReference>
<dbReference type="EC" id="2.7.8.13" evidence="12 13"/>
<dbReference type="Pfam" id="PF00953">
    <property type="entry name" value="Glycos_transf_4"/>
    <property type="match status" value="1"/>
</dbReference>
<keyword evidence="12" id="KW-1003">Cell membrane</keyword>
<comment type="cofactor">
    <cofactor evidence="12 14">
        <name>Mg(2+)</name>
        <dbReference type="ChEBI" id="CHEBI:18420"/>
    </cofactor>
</comment>
<sequence>MLYNLLYPLSEHFILFNVFKYITFRTAYAIITSLLISLFVGGYLINILKEMQLSQRAKGYEPARHREKEGTPTMGGIMIILTALFSTLLWADLTNLYIWIVLFVFIATGVLGFADDYIKTVKKDPEGMKPLVKFSLQVVIAAFAVICIIIVDEDGAATKLALPFFKNMIFDLSFFYVLFALFVIVGTSNAVNLTDGLDGLATMPSVIAFGTFILFSYVTGHVQFADYLQIIYVEGSGELAVFCGAMLGAGLGFLWYNTFPATVFMGDVGSLSIGAALATVAVVTKHEIVLAIVGGVFVIETVSVIMQVGFFKVTKGRRLFRMAPIHHHFELKGWEEPKIIVRFWILAFMLAMIAISTLKLR</sequence>
<dbReference type="GO" id="GO:0046872">
    <property type="term" value="F:metal ion binding"/>
    <property type="evidence" value="ECO:0007669"/>
    <property type="project" value="UniProtKB-KW"/>
</dbReference>
<feature type="transmembrane region" description="Helical" evidence="12">
    <location>
        <begin position="96"/>
        <end position="114"/>
    </location>
</feature>
<dbReference type="GO" id="GO:0009252">
    <property type="term" value="P:peptidoglycan biosynthetic process"/>
    <property type="evidence" value="ECO:0007669"/>
    <property type="project" value="UniProtKB-UniRule"/>
</dbReference>
<feature type="transmembrane region" description="Helical" evidence="12">
    <location>
        <begin position="288"/>
        <end position="311"/>
    </location>
</feature>
<feature type="binding site" evidence="14">
    <location>
        <position position="192"/>
    </location>
    <ligand>
        <name>Mg(2+)</name>
        <dbReference type="ChEBI" id="CHEBI:18420"/>
    </ligand>
</feature>
<feature type="transmembrane region" description="Helical" evidence="12">
    <location>
        <begin position="27"/>
        <end position="48"/>
    </location>
</feature>
<feature type="transmembrane region" description="Helical" evidence="12">
    <location>
        <begin position="134"/>
        <end position="152"/>
    </location>
</feature>
<evidence type="ECO:0000256" key="1">
    <source>
        <dbReference type="ARBA" id="ARBA00004141"/>
    </source>
</evidence>
<keyword evidence="7 12" id="KW-0573">Peptidoglycan synthesis</keyword>
<keyword evidence="12 14" id="KW-0460">Magnesium</keyword>
<comment type="function">
    <text evidence="12">Catalyzes the initial step of the lipid cycle reactions in the biosynthesis of the cell wall peptidoglycan: transfers peptidoglycan precursor phospho-MurNAc-pentapeptide from UDP-MurNAc-pentapeptide onto the lipid carrier undecaprenyl phosphate, yielding undecaprenyl-pyrophosphoryl-MurNAc-pentapeptide, known as lipid I.</text>
</comment>
<dbReference type="InterPro" id="IPR018480">
    <property type="entry name" value="PNAcMuramoyl-5peptid_Trfase_CS"/>
</dbReference>
<dbReference type="PANTHER" id="PTHR22926:SF5">
    <property type="entry name" value="PHOSPHO-N-ACETYLMURAMOYL-PENTAPEPTIDE-TRANSFERASE HOMOLOG"/>
    <property type="match status" value="1"/>
</dbReference>
<feature type="transmembrane region" description="Helical" evidence="12">
    <location>
        <begin position="172"/>
        <end position="193"/>
    </location>
</feature>
<dbReference type="Pfam" id="PF10555">
    <property type="entry name" value="MraY_sig1"/>
    <property type="match status" value="1"/>
</dbReference>
<dbReference type="InterPro" id="IPR000715">
    <property type="entry name" value="Glycosyl_transferase_4"/>
</dbReference>
<keyword evidence="5 12" id="KW-0812">Transmembrane</keyword>
<dbReference type="InterPro" id="IPR003524">
    <property type="entry name" value="PNAcMuramoyl-5peptid_Trfase"/>
</dbReference>
<feature type="transmembrane region" description="Helical" evidence="12">
    <location>
        <begin position="200"/>
        <end position="219"/>
    </location>
</feature>
<evidence type="ECO:0000256" key="14">
    <source>
        <dbReference type="PIRSR" id="PIRSR600715-1"/>
    </source>
</evidence>
<dbReference type="Proteomes" id="UP000323337">
    <property type="component" value="Unassembled WGS sequence"/>
</dbReference>
<comment type="subcellular location">
    <subcellularLocation>
        <location evidence="12">Cell membrane</location>
        <topology evidence="12">Multi-pass membrane protein</topology>
    </subcellularLocation>
    <subcellularLocation>
        <location evidence="1">Membrane</location>
        <topology evidence="1">Multi-pass membrane protein</topology>
    </subcellularLocation>
</comment>
<dbReference type="PROSITE" id="PS01347">
    <property type="entry name" value="MRAY_1"/>
    <property type="match status" value="1"/>
</dbReference>
<evidence type="ECO:0000313" key="16">
    <source>
        <dbReference type="Proteomes" id="UP000323337"/>
    </source>
</evidence>
<feature type="transmembrane region" description="Helical" evidence="12">
    <location>
        <begin position="69"/>
        <end position="90"/>
    </location>
</feature>
<keyword evidence="10 12" id="KW-0131">Cell cycle</keyword>
<evidence type="ECO:0000256" key="12">
    <source>
        <dbReference type="HAMAP-Rule" id="MF_00038"/>
    </source>
</evidence>
<keyword evidence="4 12" id="KW-0808">Transferase</keyword>
<dbReference type="GO" id="GO:0071555">
    <property type="term" value="P:cell wall organization"/>
    <property type="evidence" value="ECO:0007669"/>
    <property type="project" value="UniProtKB-KW"/>
</dbReference>
<reference evidence="15 16" key="1">
    <citation type="submission" date="2019-08" db="EMBL/GenBank/DDBJ databases">
        <title>Genomic characterization of a novel candidate phylum (ARYD3) from a high temperature, high salinity tertiary oil reservoir in north central Oklahoma, USA.</title>
        <authorList>
            <person name="Youssef N.H."/>
            <person name="Yadav A."/>
            <person name="Elshahed M.S."/>
        </authorList>
    </citation>
    <scope>NUCLEOTIDE SEQUENCE [LARGE SCALE GENOMIC DNA]</scope>
    <source>
        <strain evidence="15">ARYD1</strain>
    </source>
</reference>
<feature type="transmembrane region" description="Helical" evidence="12">
    <location>
        <begin position="263"/>
        <end position="282"/>
    </location>
</feature>